<keyword evidence="6" id="KW-0408">Iron</keyword>
<dbReference type="PANTHER" id="PTHR10543:SF101">
    <property type="entry name" value="9-CIS-EPOXYCAROTENOID DIOXYGENASE NCED6, CHLOROPLASTIC"/>
    <property type="match status" value="1"/>
</dbReference>
<comment type="cofactor">
    <cofactor evidence="1">
        <name>Fe(2+)</name>
        <dbReference type="ChEBI" id="CHEBI:29033"/>
    </cofactor>
</comment>
<evidence type="ECO:0000256" key="1">
    <source>
        <dbReference type="ARBA" id="ARBA00001954"/>
    </source>
</evidence>
<evidence type="ECO:0000256" key="3">
    <source>
        <dbReference type="ARBA" id="ARBA00022723"/>
    </source>
</evidence>
<sequence length="88" mass="9222">MDLDTGELAMHEFGAGMFGGEPTFVPAVGGASSDQEEDEGHVVVMVQDEAAGASELVVMDACSMEVAATQLVAQRAACREVDRKHHTS</sequence>
<dbReference type="HOGENOM" id="CLU_2473257_0_0_1"/>
<accession>K3YD77</accession>
<keyword evidence="3" id="KW-0479">Metal-binding</keyword>
<dbReference type="PANTHER" id="PTHR10543">
    <property type="entry name" value="BETA-CAROTENE DIOXYGENASE"/>
    <property type="match status" value="1"/>
</dbReference>
<dbReference type="Proteomes" id="UP000004995">
    <property type="component" value="Unassembled WGS sequence"/>
</dbReference>
<keyword evidence="5" id="KW-0560">Oxidoreductase</keyword>
<evidence type="ECO:0000313" key="8">
    <source>
        <dbReference type="EnsemblPlants" id="KQK96286"/>
    </source>
</evidence>
<evidence type="ECO:0000313" key="7">
    <source>
        <dbReference type="EMBL" id="RCV32606.1"/>
    </source>
</evidence>
<dbReference type="SMR" id="K3YD77"/>
<protein>
    <submittedName>
        <fullName evidence="7 8">Uncharacterized protein</fullName>
    </submittedName>
</protein>
<dbReference type="AlphaFoldDB" id="K3YD77"/>
<reference evidence="7" key="2">
    <citation type="submission" date="2015-07" db="EMBL/GenBank/DDBJ databases">
        <authorList>
            <person name="Noorani M."/>
        </authorList>
    </citation>
    <scope>NUCLEOTIDE SEQUENCE</scope>
    <source>
        <strain evidence="7">Yugu1</strain>
    </source>
</reference>
<reference evidence="7 9" key="1">
    <citation type="journal article" date="2012" name="Nat. Biotechnol.">
        <title>Reference genome sequence of the model plant Setaria.</title>
        <authorList>
            <person name="Bennetzen J.L."/>
            <person name="Schmutz J."/>
            <person name="Wang H."/>
            <person name="Percifield R."/>
            <person name="Hawkins J."/>
            <person name="Pontaroli A.C."/>
            <person name="Estep M."/>
            <person name="Feng L."/>
            <person name="Vaughn J.N."/>
            <person name="Grimwood J."/>
            <person name="Jenkins J."/>
            <person name="Barry K."/>
            <person name="Lindquist E."/>
            <person name="Hellsten U."/>
            <person name="Deshpande S."/>
            <person name="Wang X."/>
            <person name="Wu X."/>
            <person name="Mitros T."/>
            <person name="Triplett J."/>
            <person name="Yang X."/>
            <person name="Ye C.Y."/>
            <person name="Mauro-Herrera M."/>
            <person name="Wang L."/>
            <person name="Li P."/>
            <person name="Sharma M."/>
            <person name="Sharma R."/>
            <person name="Ronald P.C."/>
            <person name="Panaud O."/>
            <person name="Kellogg E.A."/>
            <person name="Brutnell T.P."/>
            <person name="Doust A.N."/>
            <person name="Tuskan G.A."/>
            <person name="Rokhsar D."/>
            <person name="Devos K.M."/>
        </authorList>
    </citation>
    <scope>NUCLEOTIDE SEQUENCE [LARGE SCALE GENOMIC DNA]</scope>
    <source>
        <strain evidence="9">cv. Yugu1</strain>
        <strain evidence="7">Yugu1</strain>
    </source>
</reference>
<keyword evidence="5" id="KW-0223">Dioxygenase</keyword>
<organism evidence="8 9">
    <name type="scientific">Setaria italica</name>
    <name type="common">Foxtail millet</name>
    <name type="synonym">Panicum italicum</name>
    <dbReference type="NCBI Taxonomy" id="4555"/>
    <lineage>
        <taxon>Eukaryota</taxon>
        <taxon>Viridiplantae</taxon>
        <taxon>Streptophyta</taxon>
        <taxon>Embryophyta</taxon>
        <taxon>Tracheophyta</taxon>
        <taxon>Spermatophyta</taxon>
        <taxon>Magnoliopsida</taxon>
        <taxon>Liliopsida</taxon>
        <taxon>Poales</taxon>
        <taxon>Poaceae</taxon>
        <taxon>PACMAD clade</taxon>
        <taxon>Panicoideae</taxon>
        <taxon>Panicodae</taxon>
        <taxon>Paniceae</taxon>
        <taxon>Cenchrinae</taxon>
        <taxon>Setaria</taxon>
    </lineage>
</organism>
<evidence type="ECO:0000256" key="2">
    <source>
        <dbReference type="ARBA" id="ARBA00006787"/>
    </source>
</evidence>
<dbReference type="EMBL" id="CM003534">
    <property type="protein sequence ID" value="RCV32606.1"/>
    <property type="molecule type" value="Genomic_DNA"/>
</dbReference>
<dbReference type="Gramene" id="KQK96286">
    <property type="protein sequence ID" value="KQK96286"/>
    <property type="gene ID" value="SETIT_012180mg"/>
</dbReference>
<evidence type="ECO:0000256" key="6">
    <source>
        <dbReference type="ARBA" id="ARBA00023004"/>
    </source>
</evidence>
<dbReference type="OrthoDB" id="1704232at2759"/>
<gene>
    <name evidence="7" type="ORF">SETIT_7G016600v2</name>
</gene>
<dbReference type="EMBL" id="AGNK02004078">
    <property type="status" value="NOT_ANNOTATED_CDS"/>
    <property type="molecule type" value="Genomic_DNA"/>
</dbReference>
<comment type="similarity">
    <text evidence="2">Belongs to the carotenoid oxygenase family.</text>
</comment>
<dbReference type="EnsemblPlants" id="KQK96286">
    <property type="protein sequence ID" value="KQK96286"/>
    <property type="gene ID" value="SETIT_012180mg"/>
</dbReference>
<reference evidence="8" key="3">
    <citation type="submission" date="2018-08" db="UniProtKB">
        <authorList>
            <consortium name="EnsemblPlants"/>
        </authorList>
    </citation>
    <scope>IDENTIFICATION</scope>
    <source>
        <strain evidence="8">Yugu1</strain>
    </source>
</reference>
<evidence type="ECO:0000313" key="9">
    <source>
        <dbReference type="Proteomes" id="UP000004995"/>
    </source>
</evidence>
<dbReference type="InterPro" id="IPR004294">
    <property type="entry name" value="Carotenoid_Oase"/>
</dbReference>
<dbReference type="eggNOG" id="KOG1285">
    <property type="taxonomic scope" value="Eukaryota"/>
</dbReference>
<name>K3YD77_SETIT</name>
<proteinExistence type="inferred from homology"/>
<dbReference type="GO" id="GO:0046872">
    <property type="term" value="F:metal ion binding"/>
    <property type="evidence" value="ECO:0007669"/>
    <property type="project" value="UniProtKB-KW"/>
</dbReference>
<keyword evidence="4" id="KW-0809">Transit peptide</keyword>
<keyword evidence="9" id="KW-1185">Reference proteome</keyword>
<evidence type="ECO:0000256" key="5">
    <source>
        <dbReference type="ARBA" id="ARBA00022964"/>
    </source>
</evidence>
<dbReference type="Pfam" id="PF03055">
    <property type="entry name" value="RPE65"/>
    <property type="match status" value="1"/>
</dbReference>
<dbReference type="GO" id="GO:0016702">
    <property type="term" value="F:oxidoreductase activity, acting on single donors with incorporation of molecular oxygen, incorporation of two atoms of oxygen"/>
    <property type="evidence" value="ECO:0007669"/>
    <property type="project" value="InterPro"/>
</dbReference>
<evidence type="ECO:0000256" key="4">
    <source>
        <dbReference type="ARBA" id="ARBA00022946"/>
    </source>
</evidence>